<accession>D1CCF4</accession>
<evidence type="ECO:0000313" key="2">
    <source>
        <dbReference type="Proteomes" id="UP000000323"/>
    </source>
</evidence>
<dbReference type="HOGENOM" id="CLU_062001_0_0_0"/>
<dbReference type="Proteomes" id="UP000000323">
    <property type="component" value="Chromosome 1"/>
</dbReference>
<dbReference type="STRING" id="525904.Tter_1563"/>
<dbReference type="PANTHER" id="PTHR37817">
    <property type="entry name" value="N-ACETYLTRANSFERASE EIS"/>
    <property type="match status" value="1"/>
</dbReference>
<dbReference type="PANTHER" id="PTHR37817:SF1">
    <property type="entry name" value="N-ACETYLTRANSFERASE EIS"/>
    <property type="match status" value="1"/>
</dbReference>
<dbReference type="GO" id="GO:0034069">
    <property type="term" value="F:aminoglycoside N-acetyltransferase activity"/>
    <property type="evidence" value="ECO:0007669"/>
    <property type="project" value="TreeGrafter"/>
</dbReference>
<dbReference type="EMBL" id="CP001825">
    <property type="protein sequence ID" value="ACZ42469.1"/>
    <property type="molecule type" value="Genomic_DNA"/>
</dbReference>
<sequence length="393" mass="44290">MTLEMESPRIVFADGDRNSVQVRLQIGNLVVSKATIIPRLMRIGRSVVRVDGIGGVETHEQYRHKGYARRVLTEAVNKMKSGDAALSILWGIPNFYHRFGFVSAIPAHIMSLDASVEHETIPDGWTVRPFRWEDVDSLARLHNEFIKNSVGPQLRGDSPPYSPAWNQLREEARHECKVLIDESSTIVAYAWACSSDVWWTDFLPRQDKNSLMLAEVVAADELAADVILGVCVDWAKSKGLSRIDVATPPTGNVAAAGMLLGARFTIQYHRCQEIMIRCLDPYRLLTQMEPELEYRWLHCKDQLDKFSLGIFTDEGNVTVFLDRNGAHIFEGIHDELDGRVFMTQHELARLSLGAYPPSAILSRLDRKPEDKTAEVLERIFPFTGAFVCPPDSL</sequence>
<name>D1CCF4_THET1</name>
<proteinExistence type="predicted"/>
<dbReference type="KEGG" id="ttr:Tter_1563"/>
<dbReference type="SUPFAM" id="SSF55729">
    <property type="entry name" value="Acyl-CoA N-acyltransferases (Nat)"/>
    <property type="match status" value="1"/>
</dbReference>
<dbReference type="eggNOG" id="COG4552">
    <property type="taxonomic scope" value="Bacteria"/>
</dbReference>
<evidence type="ECO:0000313" key="1">
    <source>
        <dbReference type="EMBL" id="ACZ42469.1"/>
    </source>
</evidence>
<dbReference type="InterPro" id="IPR051554">
    <property type="entry name" value="Acetyltransferase_Eis"/>
</dbReference>
<reference evidence="2" key="1">
    <citation type="journal article" date="2010" name="Stand. Genomic Sci.">
        <title>Complete genome sequence of 'Thermobaculum terrenum' type strain (YNP1).</title>
        <authorList>
            <person name="Kiss H."/>
            <person name="Cleland D."/>
            <person name="Lapidus A."/>
            <person name="Lucas S."/>
            <person name="Glavina Del Rio T."/>
            <person name="Nolan M."/>
            <person name="Tice H."/>
            <person name="Han C."/>
            <person name="Goodwin L."/>
            <person name="Pitluck S."/>
            <person name="Liolios K."/>
            <person name="Ivanova N."/>
            <person name="Mavromatis K."/>
            <person name="Ovchinnikova G."/>
            <person name="Pati A."/>
            <person name="Chen A."/>
            <person name="Palaniappan K."/>
            <person name="Land M."/>
            <person name="Hauser L."/>
            <person name="Chang Y."/>
            <person name="Jeffries C."/>
            <person name="Lu M."/>
            <person name="Brettin T."/>
            <person name="Detter J."/>
            <person name="Goker M."/>
            <person name="Tindall B."/>
            <person name="Beck B."/>
            <person name="McDermott T."/>
            <person name="Woyke T."/>
            <person name="Bristow J."/>
            <person name="Eisen J."/>
            <person name="Markowitz V."/>
            <person name="Hugenholtz P."/>
            <person name="Kyrpides N."/>
            <person name="Klenk H."/>
            <person name="Cheng J."/>
        </authorList>
    </citation>
    <scope>NUCLEOTIDE SEQUENCE [LARGE SCALE GENOMIC DNA]</scope>
    <source>
        <strain evidence="2">ATCC BAA-798 / YNP1</strain>
    </source>
</reference>
<dbReference type="AlphaFoldDB" id="D1CCF4"/>
<keyword evidence="2" id="KW-1185">Reference proteome</keyword>
<dbReference type="Gene3D" id="3.40.630.30">
    <property type="match status" value="1"/>
</dbReference>
<dbReference type="Pfam" id="PF13527">
    <property type="entry name" value="Acetyltransf_9"/>
    <property type="match status" value="1"/>
</dbReference>
<dbReference type="RefSeq" id="WP_012875503.1">
    <property type="nucleotide sequence ID" value="NC_013525.1"/>
</dbReference>
<dbReference type="GO" id="GO:0030649">
    <property type="term" value="P:aminoglycoside antibiotic catabolic process"/>
    <property type="evidence" value="ECO:0007669"/>
    <property type="project" value="TreeGrafter"/>
</dbReference>
<gene>
    <name evidence="1" type="ordered locus">Tter_1563</name>
</gene>
<protein>
    <submittedName>
        <fullName evidence="1">Uncharacterized protein</fullName>
    </submittedName>
</protein>
<dbReference type="InterPro" id="IPR016181">
    <property type="entry name" value="Acyl_CoA_acyltransferase"/>
</dbReference>
<organism evidence="1 2">
    <name type="scientific">Thermobaculum terrenum (strain ATCC BAA-798 / CCMEE 7001 / YNP1)</name>
    <dbReference type="NCBI Taxonomy" id="525904"/>
    <lineage>
        <taxon>Bacteria</taxon>
        <taxon>Bacillati</taxon>
        <taxon>Chloroflexota</taxon>
        <taxon>Chloroflexia</taxon>
        <taxon>Candidatus Thermobaculales</taxon>
        <taxon>Candidatus Thermobaculaceae</taxon>
        <taxon>Thermobaculum</taxon>
    </lineage>
</organism>